<organism evidence="3 4">
    <name type="scientific">Ficus carica</name>
    <name type="common">Common fig</name>
    <dbReference type="NCBI Taxonomy" id="3494"/>
    <lineage>
        <taxon>Eukaryota</taxon>
        <taxon>Viridiplantae</taxon>
        <taxon>Streptophyta</taxon>
        <taxon>Embryophyta</taxon>
        <taxon>Tracheophyta</taxon>
        <taxon>Spermatophyta</taxon>
        <taxon>Magnoliopsida</taxon>
        <taxon>eudicotyledons</taxon>
        <taxon>Gunneridae</taxon>
        <taxon>Pentapetalae</taxon>
        <taxon>rosids</taxon>
        <taxon>fabids</taxon>
        <taxon>Rosales</taxon>
        <taxon>Moraceae</taxon>
        <taxon>Ficeae</taxon>
        <taxon>Ficus</taxon>
    </lineage>
</organism>
<accession>A0AA87Z8X7</accession>
<dbReference type="GO" id="GO:0016020">
    <property type="term" value="C:membrane"/>
    <property type="evidence" value="ECO:0007669"/>
    <property type="project" value="TreeGrafter"/>
</dbReference>
<keyword evidence="1" id="KW-0812">Transmembrane</keyword>
<sequence>MGMNMMFFLLLPSFFSSLVTSLVNKSAADSLDSLLEDFAFKTLVEHRPHTGVLYKASSPANLSGIELSVLKLRSRTLWNGGANFSHFSIPSRTTSLPHVRRLALVYQDLGNWSSQYYIIPGYKLVTSVVGFLVFDASNSSAKSITKLDLVTTEKPILIEFRNLMLNESVISQVRCVAYAANGTTSLGEMSLPGVCQSREQGHFSIVIPETKLKGKQKLCYWWFVGFVLAFVVLVLVGITVIVLVRLLRTKKIQIMERQADEDLVLASRWVGHSKMPSAAVTRTLPVLESGCFT</sequence>
<dbReference type="EMBL" id="BTGU01000003">
    <property type="protein sequence ID" value="GMN31758.1"/>
    <property type="molecule type" value="Genomic_DNA"/>
</dbReference>
<keyword evidence="1" id="KW-0472">Membrane</keyword>
<evidence type="ECO:0000313" key="4">
    <source>
        <dbReference type="Proteomes" id="UP001187192"/>
    </source>
</evidence>
<dbReference type="PANTHER" id="PTHR33512">
    <property type="entry name" value="PROTEIN, PUTATIVE (DUF1191)-RELATED"/>
    <property type="match status" value="1"/>
</dbReference>
<keyword evidence="1" id="KW-1133">Transmembrane helix</keyword>
<name>A0AA87Z8X7_FICCA</name>
<comment type="caution">
    <text evidence="3">The sequence shown here is derived from an EMBL/GenBank/DDBJ whole genome shotgun (WGS) entry which is preliminary data.</text>
</comment>
<dbReference type="InterPro" id="IPR010605">
    <property type="entry name" value="DUF1191"/>
</dbReference>
<keyword evidence="2" id="KW-0732">Signal</keyword>
<protein>
    <submittedName>
        <fullName evidence="3">Uncharacterized protein</fullName>
    </submittedName>
</protein>
<keyword evidence="4" id="KW-1185">Reference proteome</keyword>
<feature type="transmembrane region" description="Helical" evidence="1">
    <location>
        <begin position="220"/>
        <end position="247"/>
    </location>
</feature>
<feature type="chain" id="PRO_5041665679" evidence="2">
    <location>
        <begin position="22"/>
        <end position="293"/>
    </location>
</feature>
<evidence type="ECO:0000313" key="3">
    <source>
        <dbReference type="EMBL" id="GMN31758.1"/>
    </source>
</evidence>
<dbReference type="Proteomes" id="UP001187192">
    <property type="component" value="Unassembled WGS sequence"/>
</dbReference>
<dbReference type="Gramene" id="FCD_00004890-RA">
    <property type="protein sequence ID" value="FCD_00004890-RA:cds"/>
    <property type="gene ID" value="FCD_00004890"/>
</dbReference>
<evidence type="ECO:0000256" key="1">
    <source>
        <dbReference type="SAM" id="Phobius"/>
    </source>
</evidence>
<feature type="signal peptide" evidence="2">
    <location>
        <begin position="1"/>
        <end position="21"/>
    </location>
</feature>
<reference evidence="3" key="1">
    <citation type="submission" date="2023-07" db="EMBL/GenBank/DDBJ databases">
        <title>draft genome sequence of fig (Ficus carica).</title>
        <authorList>
            <person name="Takahashi T."/>
            <person name="Nishimura K."/>
        </authorList>
    </citation>
    <scope>NUCLEOTIDE SEQUENCE</scope>
</reference>
<gene>
    <name evidence="3" type="ORF">TIFTF001_003391</name>
</gene>
<dbReference type="Pfam" id="PF06697">
    <property type="entry name" value="DUF1191"/>
    <property type="match status" value="1"/>
</dbReference>
<evidence type="ECO:0000256" key="2">
    <source>
        <dbReference type="SAM" id="SignalP"/>
    </source>
</evidence>
<proteinExistence type="predicted"/>
<dbReference type="AlphaFoldDB" id="A0AA87Z8X7"/>
<dbReference type="PANTHER" id="PTHR33512:SF4">
    <property type="entry name" value="PROTEIN, PUTATIVE (DUF1191)-RELATED"/>
    <property type="match status" value="1"/>
</dbReference>